<name>A0A6P1YHC2_9HYPH</name>
<sequence>MSREPLPVRRFSESRDFLAAGMSFTATLGFYDDGRVGEVFIDGPKAGSDAEVNASDAAVLLSILLQHDISPAVLRRGMARDEEGRPLGPIGAVVDMLAGDGQEAA</sequence>
<dbReference type="InterPro" id="IPR024434">
    <property type="entry name" value="TSCPD_dom"/>
</dbReference>
<evidence type="ECO:0000259" key="6">
    <source>
        <dbReference type="Pfam" id="PF12637"/>
    </source>
</evidence>
<dbReference type="KEGG" id="apra:G3A50_02225"/>
<evidence type="ECO:0000256" key="5">
    <source>
        <dbReference type="ARBA" id="ARBA00047754"/>
    </source>
</evidence>
<evidence type="ECO:0000256" key="1">
    <source>
        <dbReference type="ARBA" id="ARBA00007405"/>
    </source>
</evidence>
<keyword evidence="4" id="KW-0547">Nucleotide-binding</keyword>
<dbReference type="Proteomes" id="UP000464751">
    <property type="component" value="Chromosome"/>
</dbReference>
<keyword evidence="8" id="KW-1185">Reference proteome</keyword>
<accession>A0A6P1YHC2</accession>
<protein>
    <recommendedName>
        <fullName evidence="2">ribonucleoside-diphosphate reductase</fullName>
        <ecNumber evidence="2">1.17.4.1</ecNumber>
    </recommendedName>
</protein>
<evidence type="ECO:0000313" key="7">
    <source>
        <dbReference type="EMBL" id="QIB32649.1"/>
    </source>
</evidence>
<comment type="similarity">
    <text evidence="1">Belongs to the ribonucleoside diphosphate reductase class-2 family.</text>
</comment>
<evidence type="ECO:0000256" key="4">
    <source>
        <dbReference type="ARBA" id="ARBA00022741"/>
    </source>
</evidence>
<dbReference type="Pfam" id="PF12637">
    <property type="entry name" value="TSCPD"/>
    <property type="match status" value="1"/>
</dbReference>
<feature type="domain" description="TSCPD" evidence="6">
    <location>
        <begin position="21"/>
        <end position="73"/>
    </location>
</feature>
<evidence type="ECO:0000256" key="2">
    <source>
        <dbReference type="ARBA" id="ARBA00012274"/>
    </source>
</evidence>
<proteinExistence type="inferred from homology"/>
<dbReference type="RefSeq" id="WP_163073703.1">
    <property type="nucleotide sequence ID" value="NZ_CP048630.1"/>
</dbReference>
<dbReference type="EMBL" id="CP048630">
    <property type="protein sequence ID" value="QIB32649.1"/>
    <property type="molecule type" value="Genomic_DNA"/>
</dbReference>
<gene>
    <name evidence="7" type="ORF">G3A50_02225</name>
</gene>
<evidence type="ECO:0000313" key="8">
    <source>
        <dbReference type="Proteomes" id="UP000464751"/>
    </source>
</evidence>
<reference evidence="7 8" key="1">
    <citation type="submission" date="2020-02" db="EMBL/GenBank/DDBJ databases">
        <authorList>
            <person name="Li G."/>
        </authorList>
    </citation>
    <scope>NUCLEOTIDE SEQUENCE [LARGE SCALE GENOMIC DNA]</scope>
    <source>
        <strain evidence="7 8">DSM 102029</strain>
    </source>
</reference>
<dbReference type="EC" id="1.17.4.1" evidence="2"/>
<keyword evidence="3" id="KW-0237">DNA synthesis</keyword>
<comment type="catalytic activity">
    <reaction evidence="5">
        <text>a 2'-deoxyribonucleoside 5'-diphosphate + [thioredoxin]-disulfide + H2O = a ribonucleoside 5'-diphosphate + [thioredoxin]-dithiol</text>
        <dbReference type="Rhea" id="RHEA:23252"/>
        <dbReference type="Rhea" id="RHEA-COMP:10698"/>
        <dbReference type="Rhea" id="RHEA-COMP:10700"/>
        <dbReference type="ChEBI" id="CHEBI:15377"/>
        <dbReference type="ChEBI" id="CHEBI:29950"/>
        <dbReference type="ChEBI" id="CHEBI:50058"/>
        <dbReference type="ChEBI" id="CHEBI:57930"/>
        <dbReference type="ChEBI" id="CHEBI:73316"/>
        <dbReference type="EC" id="1.17.4.1"/>
    </reaction>
</comment>
<dbReference type="AlphaFoldDB" id="A0A6P1YHC2"/>
<organism evidence="7 8">
    <name type="scientific">Ancylobacter pratisalsi</name>
    <dbReference type="NCBI Taxonomy" id="1745854"/>
    <lineage>
        <taxon>Bacteria</taxon>
        <taxon>Pseudomonadati</taxon>
        <taxon>Pseudomonadota</taxon>
        <taxon>Alphaproteobacteria</taxon>
        <taxon>Hyphomicrobiales</taxon>
        <taxon>Xanthobacteraceae</taxon>
        <taxon>Ancylobacter</taxon>
    </lineage>
</organism>
<evidence type="ECO:0000256" key="3">
    <source>
        <dbReference type="ARBA" id="ARBA00022634"/>
    </source>
</evidence>